<keyword evidence="2" id="KW-1185">Reference proteome</keyword>
<organism evidence="1 2">
    <name type="scientific">Halocynthiibacter styelae</name>
    <dbReference type="NCBI Taxonomy" id="2761955"/>
    <lineage>
        <taxon>Bacteria</taxon>
        <taxon>Pseudomonadati</taxon>
        <taxon>Pseudomonadota</taxon>
        <taxon>Alphaproteobacteria</taxon>
        <taxon>Rhodobacterales</taxon>
        <taxon>Paracoccaceae</taxon>
        <taxon>Halocynthiibacter</taxon>
    </lineage>
</organism>
<dbReference type="EMBL" id="JADCKQ010000003">
    <property type="protein sequence ID" value="MBI1493075.1"/>
    <property type="molecule type" value="Genomic_DNA"/>
</dbReference>
<gene>
    <name evidence="1" type="ORF">H1D41_05435</name>
</gene>
<dbReference type="AlphaFoldDB" id="A0A8J7IWF4"/>
<proteinExistence type="predicted"/>
<sequence length="406" mass="45978">MIRFSVVVILFMTQNVSAEQYSERFCIQAVHTPFEIESGYGFSISSVVQTAIPKNDLYVLRTGRNDFEVARLVGNEFVTITADFPDLSDSPFVFVTPENDVVGLGGAFGQREFFRQNPETGEFSRTEIAAPENLRFAKKLWWSTPLNAILTTTQSFENSSINTSQRLPSVLKIQNETATRIDGLDEWITTVFDFPELNLTFLGSEVDNQIYLIDANQTIHYVGSLDLGERDFFKNAVFLNNPPRLLIDVHMTAPDTGRYLVHLERSEGVWRPQNEQNFDNVYADYMRLGEGRLAGVDDAEVGELWVLPRRQAADAVPSEHVHDDLFAVTTDMPLSDARLTLREEEFVVVDEAGRIHELDTSLVVTRERRTETQYMYLASRGEVLVGELNGYFLIKDRRMSGVGACD</sequence>
<dbReference type="RefSeq" id="WP_228847931.1">
    <property type="nucleotide sequence ID" value="NZ_JADCKQ010000003.1"/>
</dbReference>
<evidence type="ECO:0000313" key="1">
    <source>
        <dbReference type="EMBL" id="MBI1493075.1"/>
    </source>
</evidence>
<accession>A0A8J7IWF4</accession>
<comment type="caution">
    <text evidence="1">The sequence shown here is derived from an EMBL/GenBank/DDBJ whole genome shotgun (WGS) entry which is preliminary data.</text>
</comment>
<reference evidence="1" key="1">
    <citation type="submission" date="2020-10" db="EMBL/GenBank/DDBJ databases">
        <title>Paenihalocynthiibacter styelae gen. nov., sp. nov., isolated from stalked sea squirt Styela clava.</title>
        <authorList>
            <person name="Kim Y.-O."/>
            <person name="Yoon J.-H."/>
        </authorList>
    </citation>
    <scope>NUCLEOTIDE SEQUENCE</scope>
    <source>
        <strain evidence="1">MYP1-1</strain>
    </source>
</reference>
<dbReference type="Proteomes" id="UP000640583">
    <property type="component" value="Unassembled WGS sequence"/>
</dbReference>
<name>A0A8J7IWF4_9RHOB</name>
<protein>
    <submittedName>
        <fullName evidence="1">Uncharacterized protein</fullName>
    </submittedName>
</protein>
<evidence type="ECO:0000313" key="2">
    <source>
        <dbReference type="Proteomes" id="UP000640583"/>
    </source>
</evidence>